<dbReference type="CDD" id="cd02257">
    <property type="entry name" value="Peptidase_C19"/>
    <property type="match status" value="1"/>
</dbReference>
<feature type="region of interest" description="Disordered" evidence="1">
    <location>
        <begin position="1"/>
        <end position="27"/>
    </location>
</feature>
<feature type="domain" description="USP" evidence="2">
    <location>
        <begin position="272"/>
        <end position="630"/>
    </location>
</feature>
<dbReference type="GO" id="GO:0004843">
    <property type="term" value="F:cysteine-type deubiquitinase activity"/>
    <property type="evidence" value="ECO:0007669"/>
    <property type="project" value="InterPro"/>
</dbReference>
<dbReference type="InterPro" id="IPR028889">
    <property type="entry name" value="USP"/>
</dbReference>
<reference evidence="4" key="1">
    <citation type="submission" date="2015-09" db="EMBL/GenBank/DDBJ databases">
        <authorList>
            <person name="Bertelli C."/>
        </authorList>
    </citation>
    <scope>NUCLEOTIDE SEQUENCE [LARGE SCALE GENOMIC DNA]</scope>
    <source>
        <strain evidence="4">KNic</strain>
    </source>
</reference>
<sequence>MSIPDVSSPIPGPILDHVPPLTDPVPPPMPQPVDPQVQAVQRRIDFSRVSQTLRVMAERVKHGKEVILAFVSWRLFIIREVFLRLIFVPSINPHDRSFVKLIDSFEARKPSLERQLLEMQNSFMHRAAVRGDLKRLSQLKMAIEQTTNQLRLFTEITQNWQPALPIHDRMIEMLVEYGRLCEQLQLLMNNKALHILREFYGIASPFLQSEIALPASIRDDLYETWLLVERHVIPFFDPARIPREFHVLIDTLIKARNRPDNVGYEVEFDRPLPLRNIDNSCYIDSTLHMLFSQDVVRKRLVDYSLDETITQLELELQNPELPAHVVNNKVFELREKKHNLDNRKQLQHELKKLMHGGEYVHQDPISYLDYFLAVTSGPSVAKIRKLVADGQFNGTEFNPLTMRAQLDAASFLDILMKEILEYPFNIQKVANTPAMPGRLFASPQEPVYGLHLGLHTGVRDLNALIASNLGVEVVDEVNERYQRVFDPQEGIIIDAEAAVGEVQPMRVQQYSVWHRLKSLQDIMTIQIKRFEVLPNGLTTKKENEIDLPEDGIIDLTPYYDAPIDDDKGARYEIKGMVVHSGGLHGGHYTARVKQGEHYWSCDDVRPDIRRITKEEFFANKKPYLLILQRIEPRQPNQQEHT</sequence>
<dbReference type="InterPro" id="IPR050185">
    <property type="entry name" value="Ub_carboxyl-term_hydrolase"/>
</dbReference>
<dbReference type="STRING" id="389348.PNK_1512"/>
<evidence type="ECO:0000313" key="3">
    <source>
        <dbReference type="EMBL" id="CUI17122.1"/>
    </source>
</evidence>
<name>A0A0U5JEV1_9BACT</name>
<proteinExistence type="predicted"/>
<evidence type="ECO:0000313" key="4">
    <source>
        <dbReference type="Proteomes" id="UP000069902"/>
    </source>
</evidence>
<protein>
    <recommendedName>
        <fullName evidence="2">USP domain-containing protein</fullName>
    </recommendedName>
</protein>
<gene>
    <name evidence="3" type="ORF">PNK_1512</name>
</gene>
<dbReference type="SUPFAM" id="SSF54001">
    <property type="entry name" value="Cysteine proteinases"/>
    <property type="match status" value="1"/>
</dbReference>
<dbReference type="Gene3D" id="3.90.70.10">
    <property type="entry name" value="Cysteine proteinases"/>
    <property type="match status" value="2"/>
</dbReference>
<dbReference type="RefSeq" id="WP_032124271.1">
    <property type="nucleotide sequence ID" value="NZ_LN879502.1"/>
</dbReference>
<accession>A0A0U5JEV1</accession>
<dbReference type="Pfam" id="PF00443">
    <property type="entry name" value="UCH"/>
    <property type="match status" value="1"/>
</dbReference>
<dbReference type="PATRIC" id="fig|389348.3.peg.1695"/>
<keyword evidence="4" id="KW-1185">Reference proteome</keyword>
<dbReference type="AlphaFoldDB" id="A0A0U5JEV1"/>
<dbReference type="InterPro" id="IPR038765">
    <property type="entry name" value="Papain-like_cys_pep_sf"/>
</dbReference>
<dbReference type="PROSITE" id="PS50235">
    <property type="entry name" value="USP_3"/>
    <property type="match status" value="1"/>
</dbReference>
<dbReference type="EMBL" id="LN879502">
    <property type="protein sequence ID" value="CUI17122.1"/>
    <property type="molecule type" value="Genomic_DNA"/>
</dbReference>
<dbReference type="PANTHER" id="PTHR21646">
    <property type="entry name" value="UBIQUITIN CARBOXYL-TERMINAL HYDROLASE"/>
    <property type="match status" value="1"/>
</dbReference>
<evidence type="ECO:0000256" key="1">
    <source>
        <dbReference type="SAM" id="MobiDB-lite"/>
    </source>
</evidence>
<dbReference type="GO" id="GO:0016579">
    <property type="term" value="P:protein deubiquitination"/>
    <property type="evidence" value="ECO:0007669"/>
    <property type="project" value="InterPro"/>
</dbReference>
<dbReference type="InterPro" id="IPR001394">
    <property type="entry name" value="Peptidase_C19_UCH"/>
</dbReference>
<dbReference type="KEGG" id="pnl:PNK_1512"/>
<dbReference type="InParanoid" id="A0A0U5JEV1"/>
<dbReference type="Proteomes" id="UP000069902">
    <property type="component" value="Chromosome cPNK"/>
</dbReference>
<evidence type="ECO:0000259" key="2">
    <source>
        <dbReference type="PROSITE" id="PS50235"/>
    </source>
</evidence>
<organism evidence="3 4">
    <name type="scientific">Candidatus Protochlamydia naegleriophila</name>
    <dbReference type="NCBI Taxonomy" id="389348"/>
    <lineage>
        <taxon>Bacteria</taxon>
        <taxon>Pseudomonadati</taxon>
        <taxon>Chlamydiota</taxon>
        <taxon>Chlamydiia</taxon>
        <taxon>Parachlamydiales</taxon>
        <taxon>Parachlamydiaceae</taxon>
        <taxon>Candidatus Protochlamydia</taxon>
    </lineage>
</organism>